<sequence length="100" mass="11209">MTPFAGEGVNLALSDALDLAHAIIQAWDVTIATDSKDQPDDKRRMFKRTLDPLIQHTEKDMIARAEEPAQEAWDNLQVFIGEDAAKKAAVLYQGWYPQPV</sequence>
<name>A0A9W8N4B7_9PEZI</name>
<keyword evidence="2" id="KW-0274">FAD</keyword>
<evidence type="ECO:0008006" key="7">
    <source>
        <dbReference type="Google" id="ProtNLM"/>
    </source>
</evidence>
<evidence type="ECO:0000256" key="3">
    <source>
        <dbReference type="ARBA" id="ARBA00023002"/>
    </source>
</evidence>
<evidence type="ECO:0000256" key="2">
    <source>
        <dbReference type="ARBA" id="ARBA00022827"/>
    </source>
</evidence>
<keyword evidence="1" id="KW-0285">Flavoprotein</keyword>
<dbReference type="GO" id="GO:0004497">
    <property type="term" value="F:monooxygenase activity"/>
    <property type="evidence" value="ECO:0007669"/>
    <property type="project" value="UniProtKB-KW"/>
</dbReference>
<evidence type="ECO:0000313" key="6">
    <source>
        <dbReference type="Proteomes" id="UP001148614"/>
    </source>
</evidence>
<comment type="caution">
    <text evidence="5">The sequence shown here is derived from an EMBL/GenBank/DDBJ whole genome shotgun (WGS) entry which is preliminary data.</text>
</comment>
<protein>
    <recommendedName>
        <fullName evidence="7">FAD-binding domain-containing protein</fullName>
    </recommendedName>
</protein>
<keyword evidence="4" id="KW-0503">Monooxygenase</keyword>
<keyword evidence="3" id="KW-0560">Oxidoreductase</keyword>
<gene>
    <name evidence="5" type="ORF">NPX13_g10687</name>
</gene>
<dbReference type="InterPro" id="IPR036188">
    <property type="entry name" value="FAD/NAD-bd_sf"/>
</dbReference>
<proteinExistence type="predicted"/>
<evidence type="ECO:0000256" key="1">
    <source>
        <dbReference type="ARBA" id="ARBA00022630"/>
    </source>
</evidence>
<dbReference type="Proteomes" id="UP001148614">
    <property type="component" value="Unassembled WGS sequence"/>
</dbReference>
<reference evidence="5" key="1">
    <citation type="submission" date="2022-07" db="EMBL/GenBank/DDBJ databases">
        <title>Genome Sequence of Xylaria arbuscula.</title>
        <authorList>
            <person name="Buettner E."/>
        </authorList>
    </citation>
    <scope>NUCLEOTIDE SEQUENCE</scope>
    <source>
        <strain evidence="5">VT107</strain>
    </source>
</reference>
<organism evidence="5 6">
    <name type="scientific">Xylaria arbuscula</name>
    <dbReference type="NCBI Taxonomy" id="114810"/>
    <lineage>
        <taxon>Eukaryota</taxon>
        <taxon>Fungi</taxon>
        <taxon>Dikarya</taxon>
        <taxon>Ascomycota</taxon>
        <taxon>Pezizomycotina</taxon>
        <taxon>Sordariomycetes</taxon>
        <taxon>Xylariomycetidae</taxon>
        <taxon>Xylariales</taxon>
        <taxon>Xylariaceae</taxon>
        <taxon>Xylaria</taxon>
    </lineage>
</organism>
<accession>A0A9W8N4B7</accession>
<keyword evidence="6" id="KW-1185">Reference proteome</keyword>
<dbReference type="AlphaFoldDB" id="A0A9W8N4B7"/>
<dbReference type="PANTHER" id="PTHR46972:SF1">
    <property type="entry name" value="FAD DEPENDENT OXIDOREDUCTASE DOMAIN-CONTAINING PROTEIN"/>
    <property type="match status" value="1"/>
</dbReference>
<dbReference type="PANTHER" id="PTHR46972">
    <property type="entry name" value="MONOOXYGENASE ASQM-RELATED"/>
    <property type="match status" value="1"/>
</dbReference>
<evidence type="ECO:0000256" key="4">
    <source>
        <dbReference type="ARBA" id="ARBA00023033"/>
    </source>
</evidence>
<dbReference type="Gene3D" id="3.50.50.60">
    <property type="entry name" value="FAD/NAD(P)-binding domain"/>
    <property type="match status" value="1"/>
</dbReference>
<dbReference type="EMBL" id="JANPWZ010003122">
    <property type="protein sequence ID" value="KAJ3554169.1"/>
    <property type="molecule type" value="Genomic_DNA"/>
</dbReference>
<evidence type="ECO:0000313" key="5">
    <source>
        <dbReference type="EMBL" id="KAJ3554169.1"/>
    </source>
</evidence>